<evidence type="ECO:0000256" key="14">
    <source>
        <dbReference type="ARBA" id="ARBA00049886"/>
    </source>
</evidence>
<evidence type="ECO:0000259" key="19">
    <source>
        <dbReference type="PROSITE" id="PS51747"/>
    </source>
</evidence>
<evidence type="ECO:0000256" key="16">
    <source>
        <dbReference type="PIRSR" id="PIRSR006769-1"/>
    </source>
</evidence>
<sequence>MNDEYYMEFALSLGKKIVGQTSPNPPVGAVVVNNGQIVGFGAHLKAGGPHAEVHALNMAGEKAKGSTVYVTLEPCSHHGRTPPCADLLINKEVSRVVIATTDPFEKVAGNGIKRLQEAGLEVEVGVLKEKADEVNEQFFHYIKTKKPYVTLKSATSLDGKIATASGESKWITSEEARLDAHKYRHSHDAILVGVNTVLKDDPSLTTRLPVEGKNPIRIILDTNLRTPLHAKVMTQNDANTWIVVGKSVRREEKEAYLNYNHVEIIQLTNETINISELLHVLAEKSIMSVFVEGGAEVNGSFLKVGAVNQVITYMAPKLIGGKNAPTAIGGAGIDSLEVALPLQIISIEKIGPDIKIISRVEDDT</sequence>
<dbReference type="UniPathway" id="UPA00275">
    <property type="reaction ID" value="UER00401"/>
</dbReference>
<evidence type="ECO:0000313" key="20">
    <source>
        <dbReference type="EMBL" id="MBB6454083.1"/>
    </source>
</evidence>
<dbReference type="PANTHER" id="PTHR38011">
    <property type="entry name" value="DIHYDROFOLATE REDUCTASE FAMILY PROTEIN (AFU_ORTHOLOGUE AFUA_8G06820)"/>
    <property type="match status" value="1"/>
</dbReference>
<dbReference type="EC" id="1.1.1.193" evidence="15"/>
<dbReference type="GO" id="GO:0009231">
    <property type="term" value="P:riboflavin biosynthetic process"/>
    <property type="evidence" value="ECO:0007669"/>
    <property type="project" value="UniProtKB-UniPathway"/>
</dbReference>
<feature type="binding site" evidence="17">
    <location>
        <position position="207"/>
    </location>
    <ligand>
        <name>substrate</name>
    </ligand>
</feature>
<dbReference type="Pfam" id="PF00383">
    <property type="entry name" value="dCMP_cyt_deam_1"/>
    <property type="match status" value="1"/>
</dbReference>
<evidence type="ECO:0000256" key="15">
    <source>
        <dbReference type="PIRNR" id="PIRNR006769"/>
    </source>
</evidence>
<accession>A0A841Q6V3</accession>
<feature type="binding site" evidence="17">
    <location>
        <position position="196"/>
    </location>
    <ligand>
        <name>NADP(+)</name>
        <dbReference type="ChEBI" id="CHEBI:58349"/>
    </ligand>
</feature>
<gene>
    <name evidence="20" type="ORF">HNQ94_002534</name>
</gene>
<evidence type="ECO:0000256" key="9">
    <source>
        <dbReference type="ARBA" id="ARBA00022833"/>
    </source>
</evidence>
<evidence type="ECO:0000256" key="5">
    <source>
        <dbReference type="ARBA" id="ARBA00007417"/>
    </source>
</evidence>
<dbReference type="GO" id="GO:0008270">
    <property type="term" value="F:zinc ion binding"/>
    <property type="evidence" value="ECO:0007669"/>
    <property type="project" value="InterPro"/>
</dbReference>
<dbReference type="PROSITE" id="PS51747">
    <property type="entry name" value="CYT_DCMP_DEAMINASES_2"/>
    <property type="match status" value="1"/>
</dbReference>
<evidence type="ECO:0000313" key="21">
    <source>
        <dbReference type="Proteomes" id="UP000581688"/>
    </source>
</evidence>
<feature type="binding site" evidence="17">
    <location>
        <position position="154"/>
    </location>
    <ligand>
        <name>NADP(+)</name>
        <dbReference type="ChEBI" id="CHEBI:58349"/>
    </ligand>
</feature>
<feature type="domain" description="CMP/dCMP-type deaminase" evidence="19">
    <location>
        <begin position="1"/>
        <end position="123"/>
    </location>
</feature>
<dbReference type="PROSITE" id="PS00903">
    <property type="entry name" value="CYT_DCMP_DEAMINASES_1"/>
    <property type="match status" value="1"/>
</dbReference>
<dbReference type="AlphaFoldDB" id="A0A841Q6V3"/>
<evidence type="ECO:0000256" key="8">
    <source>
        <dbReference type="ARBA" id="ARBA00022801"/>
    </source>
</evidence>
<evidence type="ECO:0000256" key="17">
    <source>
        <dbReference type="PIRSR" id="PIRSR006769-2"/>
    </source>
</evidence>
<dbReference type="InterPro" id="IPR016192">
    <property type="entry name" value="APOBEC/CMP_deaminase_Zn-bd"/>
</dbReference>
<evidence type="ECO:0000256" key="7">
    <source>
        <dbReference type="ARBA" id="ARBA00022723"/>
    </source>
</evidence>
<dbReference type="GO" id="GO:0008835">
    <property type="term" value="F:diaminohydroxyphosphoribosylaminopyrimidine deaminase activity"/>
    <property type="evidence" value="ECO:0007669"/>
    <property type="project" value="UniProtKB-EC"/>
</dbReference>
<feature type="binding site" evidence="17">
    <location>
        <position position="292"/>
    </location>
    <ligand>
        <name>substrate</name>
    </ligand>
</feature>
<evidence type="ECO:0000256" key="18">
    <source>
        <dbReference type="PIRSR" id="PIRSR006769-3"/>
    </source>
</evidence>
<feature type="binding site" evidence="18">
    <location>
        <position position="50"/>
    </location>
    <ligand>
        <name>Zn(2+)</name>
        <dbReference type="ChEBI" id="CHEBI:29105"/>
        <note>catalytic</note>
    </ligand>
</feature>
<evidence type="ECO:0000256" key="12">
    <source>
        <dbReference type="ARBA" id="ARBA00023268"/>
    </source>
</evidence>
<keyword evidence="9 15" id="KW-0862">Zinc</keyword>
<dbReference type="Pfam" id="PF01872">
    <property type="entry name" value="RibD_C"/>
    <property type="match status" value="1"/>
</dbReference>
<evidence type="ECO:0000256" key="10">
    <source>
        <dbReference type="ARBA" id="ARBA00022857"/>
    </source>
</evidence>
<organism evidence="20 21">
    <name type="scientific">Salirhabdus euzebyi</name>
    <dbReference type="NCBI Taxonomy" id="394506"/>
    <lineage>
        <taxon>Bacteria</taxon>
        <taxon>Bacillati</taxon>
        <taxon>Bacillota</taxon>
        <taxon>Bacilli</taxon>
        <taxon>Bacillales</taxon>
        <taxon>Bacillaceae</taxon>
        <taxon>Salirhabdus</taxon>
    </lineage>
</organism>
<feature type="binding site" evidence="17">
    <location>
        <position position="204"/>
    </location>
    <ligand>
        <name>substrate</name>
    </ligand>
</feature>
<name>A0A841Q6V3_9BACI</name>
<dbReference type="Gene3D" id="3.40.140.10">
    <property type="entry name" value="Cytidine Deaminase, domain 2"/>
    <property type="match status" value="1"/>
</dbReference>
<comment type="function">
    <text evidence="1 15">Converts 2,5-diamino-6-(ribosylamino)-4(3h)-pyrimidinone 5'-phosphate into 5-amino-6-(ribosylamino)-2,4(1h,3h)-pyrimidinedione 5'-phosphate.</text>
</comment>
<comment type="pathway">
    <text evidence="3 15">Cofactor biosynthesis; riboflavin biosynthesis; 5-amino-6-(D-ribitylamino)uracil from GTP: step 3/4.</text>
</comment>
<dbReference type="Proteomes" id="UP000581688">
    <property type="component" value="Unassembled WGS sequence"/>
</dbReference>
<evidence type="ECO:0000256" key="6">
    <source>
        <dbReference type="ARBA" id="ARBA00022619"/>
    </source>
</evidence>
<dbReference type="SUPFAM" id="SSF53597">
    <property type="entry name" value="Dihydrofolate reductase-like"/>
    <property type="match status" value="1"/>
</dbReference>
<dbReference type="GO" id="GO:0008703">
    <property type="term" value="F:5-amino-6-(5-phosphoribosylamino)uracil reductase activity"/>
    <property type="evidence" value="ECO:0007669"/>
    <property type="project" value="UniProtKB-EC"/>
</dbReference>
<feature type="binding site" evidence="17">
    <location>
        <position position="168"/>
    </location>
    <ligand>
        <name>substrate</name>
    </ligand>
</feature>
<evidence type="ECO:0000256" key="3">
    <source>
        <dbReference type="ARBA" id="ARBA00004910"/>
    </source>
</evidence>
<reference evidence="20 21" key="1">
    <citation type="submission" date="2020-08" db="EMBL/GenBank/DDBJ databases">
        <title>Genomic Encyclopedia of Type Strains, Phase IV (KMG-IV): sequencing the most valuable type-strain genomes for metagenomic binning, comparative biology and taxonomic classification.</title>
        <authorList>
            <person name="Goeker M."/>
        </authorList>
    </citation>
    <scope>NUCLEOTIDE SEQUENCE [LARGE SCALE GENOMIC DNA]</scope>
    <source>
        <strain evidence="20 21">DSM 19612</strain>
    </source>
</reference>
<dbReference type="InterPro" id="IPR011549">
    <property type="entry name" value="RibD_C"/>
</dbReference>
<dbReference type="PIRSF" id="PIRSF006769">
    <property type="entry name" value="RibD"/>
    <property type="match status" value="1"/>
</dbReference>
<comment type="pathway">
    <text evidence="2 15">Cofactor biosynthesis; riboflavin biosynthesis; 5-amino-6-(D-ribitylamino)uracil from GTP: step 2/4.</text>
</comment>
<dbReference type="NCBIfam" id="TIGR00227">
    <property type="entry name" value="ribD_Cterm"/>
    <property type="match status" value="1"/>
</dbReference>
<proteinExistence type="inferred from homology"/>
<dbReference type="RefSeq" id="WP_174496813.1">
    <property type="nucleotide sequence ID" value="NZ_CADDWK010000009.1"/>
</dbReference>
<dbReference type="InterPro" id="IPR002734">
    <property type="entry name" value="RibDG_C"/>
</dbReference>
<evidence type="ECO:0000256" key="4">
    <source>
        <dbReference type="ARBA" id="ARBA00005259"/>
    </source>
</evidence>
<feature type="binding site" evidence="18">
    <location>
        <position position="75"/>
    </location>
    <ligand>
        <name>Zn(2+)</name>
        <dbReference type="ChEBI" id="CHEBI:29105"/>
        <note>catalytic</note>
    </ligand>
</feature>
<dbReference type="NCBIfam" id="TIGR00326">
    <property type="entry name" value="eubact_ribD"/>
    <property type="match status" value="1"/>
</dbReference>
<dbReference type="EC" id="3.5.4.26" evidence="15"/>
<dbReference type="InterPro" id="IPR050765">
    <property type="entry name" value="Riboflavin_Biosynth_HTPR"/>
</dbReference>
<feature type="binding site" evidence="17">
    <location>
        <position position="222"/>
    </location>
    <ligand>
        <name>NADP(+)</name>
        <dbReference type="ChEBI" id="CHEBI:58349"/>
    </ligand>
</feature>
<dbReference type="PANTHER" id="PTHR38011:SF7">
    <property type="entry name" value="2,5-DIAMINO-6-RIBOSYLAMINO-4(3H)-PYRIMIDINONE 5'-PHOSPHATE REDUCTASE"/>
    <property type="match status" value="1"/>
</dbReference>
<comment type="similarity">
    <text evidence="5 15">In the C-terminal section; belongs to the HTP reductase family.</text>
</comment>
<comment type="catalytic activity">
    <reaction evidence="13 15">
        <text>5-amino-6-(5-phospho-D-ribitylamino)uracil + NADP(+) = 5-amino-6-(5-phospho-D-ribosylamino)uracil + NADPH + H(+)</text>
        <dbReference type="Rhea" id="RHEA:17845"/>
        <dbReference type="ChEBI" id="CHEBI:15378"/>
        <dbReference type="ChEBI" id="CHEBI:57783"/>
        <dbReference type="ChEBI" id="CHEBI:58349"/>
        <dbReference type="ChEBI" id="CHEBI:58421"/>
        <dbReference type="ChEBI" id="CHEBI:58453"/>
        <dbReference type="EC" id="1.1.1.193"/>
    </reaction>
</comment>
<dbReference type="InterPro" id="IPR004794">
    <property type="entry name" value="Eubact_RibD"/>
</dbReference>
<dbReference type="Gene3D" id="3.40.430.10">
    <property type="entry name" value="Dihydrofolate Reductase, subunit A"/>
    <property type="match status" value="1"/>
</dbReference>
<dbReference type="InterPro" id="IPR024072">
    <property type="entry name" value="DHFR-like_dom_sf"/>
</dbReference>
<keyword evidence="8 15" id="KW-0378">Hydrolase</keyword>
<dbReference type="InterPro" id="IPR002125">
    <property type="entry name" value="CMP_dCMP_dom"/>
</dbReference>
<feature type="binding site" evidence="17">
    <location>
        <position position="184"/>
    </location>
    <ligand>
        <name>substrate</name>
    </ligand>
</feature>
<dbReference type="CDD" id="cd01284">
    <property type="entry name" value="Riboflavin_deaminase-reductase"/>
    <property type="match status" value="1"/>
</dbReference>
<evidence type="ECO:0000256" key="1">
    <source>
        <dbReference type="ARBA" id="ARBA00002151"/>
    </source>
</evidence>
<comment type="catalytic activity">
    <reaction evidence="14 15">
        <text>2,5-diamino-6-hydroxy-4-(5-phosphoribosylamino)-pyrimidine + H2O + H(+) = 5-amino-6-(5-phospho-D-ribosylamino)uracil + NH4(+)</text>
        <dbReference type="Rhea" id="RHEA:21868"/>
        <dbReference type="ChEBI" id="CHEBI:15377"/>
        <dbReference type="ChEBI" id="CHEBI:15378"/>
        <dbReference type="ChEBI" id="CHEBI:28938"/>
        <dbReference type="ChEBI" id="CHEBI:58453"/>
        <dbReference type="ChEBI" id="CHEBI:58614"/>
        <dbReference type="EC" id="3.5.4.26"/>
    </reaction>
</comment>
<keyword evidence="21" id="KW-1185">Reference proteome</keyword>
<dbReference type="EMBL" id="JACHGH010000007">
    <property type="protein sequence ID" value="MBB6454083.1"/>
    <property type="molecule type" value="Genomic_DNA"/>
</dbReference>
<dbReference type="SUPFAM" id="SSF53927">
    <property type="entry name" value="Cytidine deaminase-like"/>
    <property type="match status" value="1"/>
</dbReference>
<evidence type="ECO:0000256" key="2">
    <source>
        <dbReference type="ARBA" id="ARBA00004882"/>
    </source>
</evidence>
<feature type="active site" description="Proton donor" evidence="16">
    <location>
        <position position="52"/>
    </location>
</feature>
<keyword evidence="12" id="KW-0511">Multifunctional enzyme</keyword>
<dbReference type="GO" id="GO:0050661">
    <property type="term" value="F:NADP binding"/>
    <property type="evidence" value="ECO:0007669"/>
    <property type="project" value="InterPro"/>
</dbReference>
<keyword evidence="7 15" id="KW-0479">Metal-binding</keyword>
<dbReference type="FunFam" id="3.40.140.10:FF:000025">
    <property type="entry name" value="Riboflavin biosynthesis protein RibD"/>
    <property type="match status" value="1"/>
</dbReference>
<feature type="binding site" evidence="17">
    <location>
        <begin position="294"/>
        <end position="300"/>
    </location>
    <ligand>
        <name>NADP(+)</name>
        <dbReference type="ChEBI" id="CHEBI:58349"/>
    </ligand>
</feature>
<feature type="binding site" evidence="18">
    <location>
        <position position="84"/>
    </location>
    <ligand>
        <name>Zn(2+)</name>
        <dbReference type="ChEBI" id="CHEBI:29105"/>
        <note>catalytic</note>
    </ligand>
</feature>
<protein>
    <recommendedName>
        <fullName evidence="15">Riboflavin biosynthesis protein RibD</fullName>
    </recommendedName>
    <domain>
        <recommendedName>
            <fullName evidence="15">Diaminohydroxyphosphoribosylaminopyrimidine deaminase</fullName>
            <shortName evidence="15">DRAP deaminase</shortName>
            <ecNumber evidence="15">3.5.4.26</ecNumber>
        </recommendedName>
        <alternativeName>
            <fullName evidence="15">Riboflavin-specific deaminase</fullName>
        </alternativeName>
    </domain>
    <domain>
        <recommendedName>
            <fullName evidence="15">5-amino-6-(5-phosphoribosylamino)uracil reductase</fullName>
            <ecNumber evidence="15">1.1.1.193</ecNumber>
        </recommendedName>
        <alternativeName>
            <fullName evidence="15">HTP reductase</fullName>
        </alternativeName>
    </domain>
</protein>
<keyword evidence="10 15" id="KW-0521">NADP</keyword>
<evidence type="ECO:0000256" key="13">
    <source>
        <dbReference type="ARBA" id="ARBA00049861"/>
    </source>
</evidence>
<keyword evidence="6 15" id="KW-0686">Riboflavin biosynthesis</keyword>
<comment type="similarity">
    <text evidence="4 15">In the N-terminal section; belongs to the cytidine and deoxycytidylate deaminase family.</text>
</comment>
<evidence type="ECO:0000256" key="11">
    <source>
        <dbReference type="ARBA" id="ARBA00023002"/>
    </source>
</evidence>
<feature type="binding site" evidence="17">
    <location>
        <position position="200"/>
    </location>
    <ligand>
        <name>NADP(+)</name>
        <dbReference type="ChEBI" id="CHEBI:58349"/>
    </ligand>
</feature>
<feature type="binding site" evidence="17">
    <location>
        <position position="170"/>
    </location>
    <ligand>
        <name>NADP(+)</name>
        <dbReference type="ChEBI" id="CHEBI:58349"/>
    </ligand>
</feature>
<comment type="cofactor">
    <cofactor evidence="15 18">
        <name>Zn(2+)</name>
        <dbReference type="ChEBI" id="CHEBI:29105"/>
    </cofactor>
    <text evidence="15 18">Binds 1 zinc ion.</text>
</comment>
<dbReference type="InterPro" id="IPR016193">
    <property type="entry name" value="Cytidine_deaminase-like"/>
</dbReference>
<comment type="caution">
    <text evidence="20">The sequence shown here is derived from an EMBL/GenBank/DDBJ whole genome shotgun (WGS) entry which is preliminary data.</text>
</comment>
<keyword evidence="11 15" id="KW-0560">Oxidoreductase</keyword>